<sequence length="607" mass="63952">MKVSIRRALAAAAGLLCVAGLMPAAVARADNPIVQTIYTADPAPLVYNGRVYLYTGHDEDNSTYFTMREWRVWSSADMVNWTDHGSPMSLSTFSWASSDAWAGQTVYRNGKFYWYVPVRMANGSNAIGVGVSDSPTGPFRDAIGRPLIQGSEIDPTVFIDDDGQAWLYYGNPNLWYVKLNADMISTNGSPAKIPLTTAGFGTRTGNTSRPTLFEEGPWVYKRNGLYYNVFAAKCCSEYIAYSTATSPTGPWTFRGTVMPTQGSSFTNHPGVIDFNGGSYFFYHNGALPGGGGYTRSVAVEKFNYNADGTIPTINMTTTGAPQVGTLNPYVRQEAETIAWESGVETEPSSEGGMNVGFIENGDNVKVKGVAFGTGATSFSARVASATSGGRIELHLDSVNGTLVGTCTVAGTGGWQTWTTVTCPVSGATGTHDLYFKYTGGTGNLFNVNWWQFAGGSGDNGGGGNLLTNGTLESGTSGWSVFGAGSLSSSTVAHGGTQSLLLSGRTAAWNGPAQDVTSKLTNGKSYTTSIWVRSQTGTPSAKVTLAVTANGTTNYVQLTPAATVNTGGWTQLTGTATVSWTGTLTGATMYVETAAGTDGLYVDDASLQ</sequence>
<accession>A0A9W6L0D6</accession>
<feature type="signal peptide" evidence="8">
    <location>
        <begin position="1"/>
        <end position="29"/>
    </location>
</feature>
<evidence type="ECO:0000256" key="3">
    <source>
        <dbReference type="ARBA" id="ARBA00022729"/>
    </source>
</evidence>
<dbReference type="Proteomes" id="UP001143480">
    <property type="component" value="Unassembled WGS sequence"/>
</dbReference>
<evidence type="ECO:0000256" key="8">
    <source>
        <dbReference type="SAM" id="SignalP"/>
    </source>
</evidence>
<keyword evidence="2" id="KW-0858">Xylan degradation</keyword>
<dbReference type="InterPro" id="IPR006584">
    <property type="entry name" value="Cellulose-bd_IV"/>
</dbReference>
<feature type="site" description="Important for catalytic activity, responsible for pKa modulation of the active site Glu and correct orientation of both the proton donor and substrate" evidence="7">
    <location>
        <position position="154"/>
    </location>
</feature>
<keyword evidence="3 8" id="KW-0732">Signal</keyword>
<keyword evidence="5" id="KW-0119">Carbohydrate metabolism</keyword>
<dbReference type="AlphaFoldDB" id="A0A9W6L0D6"/>
<dbReference type="Gene3D" id="2.60.120.260">
    <property type="entry name" value="Galactose-binding domain-like"/>
    <property type="match status" value="2"/>
</dbReference>
<dbReference type="CDD" id="cd18618">
    <property type="entry name" value="GH43_Xsa43E-like"/>
    <property type="match status" value="1"/>
</dbReference>
<reference evidence="10" key="1">
    <citation type="journal article" date="2014" name="Int. J. Syst. Evol. Microbiol.">
        <title>Complete genome sequence of Corynebacterium casei LMG S-19264T (=DSM 44701T), isolated from a smear-ripened cheese.</title>
        <authorList>
            <consortium name="US DOE Joint Genome Institute (JGI-PGF)"/>
            <person name="Walter F."/>
            <person name="Albersmeier A."/>
            <person name="Kalinowski J."/>
            <person name="Ruckert C."/>
        </authorList>
    </citation>
    <scope>NUCLEOTIDE SEQUENCE</scope>
    <source>
        <strain evidence="10">VKM Ac-1321</strain>
    </source>
</reference>
<keyword evidence="6" id="KW-0326">Glycosidase</keyword>
<dbReference type="Pfam" id="PF04616">
    <property type="entry name" value="Glyco_hydro_43"/>
    <property type="match status" value="1"/>
</dbReference>
<dbReference type="PROSITE" id="PS51175">
    <property type="entry name" value="CBM6"/>
    <property type="match status" value="1"/>
</dbReference>
<comment type="caution">
    <text evidence="10">The sequence shown here is derived from an EMBL/GenBank/DDBJ whole genome shotgun (WGS) entry which is preliminary data.</text>
</comment>
<dbReference type="InterPro" id="IPR008979">
    <property type="entry name" value="Galactose-bd-like_sf"/>
</dbReference>
<dbReference type="InterPro" id="IPR005084">
    <property type="entry name" value="CBM6"/>
</dbReference>
<evidence type="ECO:0000256" key="4">
    <source>
        <dbReference type="ARBA" id="ARBA00022801"/>
    </source>
</evidence>
<dbReference type="PANTHER" id="PTHR43772">
    <property type="entry name" value="ENDO-1,4-BETA-XYLANASE"/>
    <property type="match status" value="1"/>
</dbReference>
<dbReference type="GO" id="GO:0045493">
    <property type="term" value="P:xylan catabolic process"/>
    <property type="evidence" value="ECO:0007669"/>
    <property type="project" value="UniProtKB-KW"/>
</dbReference>
<dbReference type="Gene3D" id="2.115.10.20">
    <property type="entry name" value="Glycosyl hydrolase domain, family 43"/>
    <property type="match status" value="1"/>
</dbReference>
<dbReference type="InterPro" id="IPR023296">
    <property type="entry name" value="Glyco_hydro_beta-prop_sf"/>
</dbReference>
<dbReference type="Pfam" id="PF03422">
    <property type="entry name" value="CBM_6"/>
    <property type="match status" value="1"/>
</dbReference>
<evidence type="ECO:0000256" key="7">
    <source>
        <dbReference type="PIRSR" id="PIRSR606710-2"/>
    </source>
</evidence>
<feature type="chain" id="PRO_5040730700" description="CBM6 domain-containing protein" evidence="8">
    <location>
        <begin position="30"/>
        <end position="607"/>
    </location>
</feature>
<evidence type="ECO:0000256" key="6">
    <source>
        <dbReference type="ARBA" id="ARBA00023295"/>
    </source>
</evidence>
<reference evidence="10" key="2">
    <citation type="submission" date="2023-01" db="EMBL/GenBank/DDBJ databases">
        <authorList>
            <person name="Sun Q."/>
            <person name="Evtushenko L."/>
        </authorList>
    </citation>
    <scope>NUCLEOTIDE SEQUENCE</scope>
    <source>
        <strain evidence="10">VKM Ac-1321</strain>
    </source>
</reference>
<organism evidence="10 11">
    <name type="scientific">Dactylosporangium matsuzakiense</name>
    <dbReference type="NCBI Taxonomy" id="53360"/>
    <lineage>
        <taxon>Bacteria</taxon>
        <taxon>Bacillati</taxon>
        <taxon>Actinomycetota</taxon>
        <taxon>Actinomycetes</taxon>
        <taxon>Micromonosporales</taxon>
        <taxon>Micromonosporaceae</taxon>
        <taxon>Dactylosporangium</taxon>
    </lineage>
</organism>
<dbReference type="SUPFAM" id="SSF75005">
    <property type="entry name" value="Arabinanase/levansucrase/invertase"/>
    <property type="match status" value="1"/>
</dbReference>
<dbReference type="SMART" id="SM00606">
    <property type="entry name" value="CBD_IV"/>
    <property type="match status" value="1"/>
</dbReference>
<dbReference type="InterPro" id="IPR003305">
    <property type="entry name" value="CenC_carb-bd"/>
</dbReference>
<dbReference type="EMBL" id="BSFP01000182">
    <property type="protein sequence ID" value="GLL08724.1"/>
    <property type="molecule type" value="Genomic_DNA"/>
</dbReference>
<keyword evidence="11" id="KW-1185">Reference proteome</keyword>
<keyword evidence="2" id="KW-0624">Polysaccharide degradation</keyword>
<dbReference type="CDD" id="cd04084">
    <property type="entry name" value="CBM6_xylanase-like"/>
    <property type="match status" value="1"/>
</dbReference>
<dbReference type="Pfam" id="PF02018">
    <property type="entry name" value="CBM_4_9"/>
    <property type="match status" value="1"/>
</dbReference>
<evidence type="ECO:0000256" key="1">
    <source>
        <dbReference type="ARBA" id="ARBA00009865"/>
    </source>
</evidence>
<dbReference type="GO" id="GO:0004553">
    <property type="term" value="F:hydrolase activity, hydrolyzing O-glycosyl compounds"/>
    <property type="evidence" value="ECO:0007669"/>
    <property type="project" value="InterPro"/>
</dbReference>
<proteinExistence type="inferred from homology"/>
<evidence type="ECO:0000259" key="9">
    <source>
        <dbReference type="PROSITE" id="PS51175"/>
    </source>
</evidence>
<evidence type="ECO:0000313" key="11">
    <source>
        <dbReference type="Proteomes" id="UP001143480"/>
    </source>
</evidence>
<dbReference type="SUPFAM" id="SSF49785">
    <property type="entry name" value="Galactose-binding domain-like"/>
    <property type="match status" value="2"/>
</dbReference>
<dbReference type="PANTHER" id="PTHR43772:SF2">
    <property type="entry name" value="PUTATIVE (AFU_ORTHOLOGUE AFUA_2G04480)-RELATED"/>
    <property type="match status" value="1"/>
</dbReference>
<dbReference type="GO" id="GO:0030246">
    <property type="term" value="F:carbohydrate binding"/>
    <property type="evidence" value="ECO:0007669"/>
    <property type="project" value="InterPro"/>
</dbReference>
<evidence type="ECO:0000256" key="2">
    <source>
        <dbReference type="ARBA" id="ARBA00022651"/>
    </source>
</evidence>
<name>A0A9W6L0D6_9ACTN</name>
<comment type="similarity">
    <text evidence="1">Belongs to the glycosyl hydrolase 43 family.</text>
</comment>
<dbReference type="InterPro" id="IPR052176">
    <property type="entry name" value="Glycosyl_Hydrlase_43_Enz"/>
</dbReference>
<evidence type="ECO:0000256" key="5">
    <source>
        <dbReference type="ARBA" id="ARBA00023277"/>
    </source>
</evidence>
<protein>
    <recommendedName>
        <fullName evidence="9">CBM6 domain-containing protein</fullName>
    </recommendedName>
</protein>
<gene>
    <name evidence="10" type="ORF">GCM10017581_104940</name>
</gene>
<dbReference type="InterPro" id="IPR006710">
    <property type="entry name" value="Glyco_hydro_43"/>
</dbReference>
<feature type="domain" description="CBM6" evidence="9">
    <location>
        <begin position="330"/>
        <end position="453"/>
    </location>
</feature>
<evidence type="ECO:0000313" key="10">
    <source>
        <dbReference type="EMBL" id="GLL08724.1"/>
    </source>
</evidence>
<keyword evidence="4" id="KW-0378">Hydrolase</keyword>
<dbReference type="RefSeq" id="WP_379993231.1">
    <property type="nucleotide sequence ID" value="NZ_BAAAXA010000001.1"/>
</dbReference>